<comment type="similarity">
    <text evidence="5">Belongs to the SAT4 family.</text>
</comment>
<keyword evidence="3 7" id="KW-1133">Transmembrane helix</keyword>
<dbReference type="PANTHER" id="PTHR33048">
    <property type="entry name" value="PTH11-LIKE INTEGRAL MEMBRANE PROTEIN (AFU_ORTHOLOGUE AFUA_5G11245)"/>
    <property type="match status" value="1"/>
</dbReference>
<proteinExistence type="inferred from homology"/>
<feature type="transmembrane region" description="Helical" evidence="7">
    <location>
        <begin position="101"/>
        <end position="125"/>
    </location>
</feature>
<gene>
    <name evidence="9" type="ORF">PG991_015451</name>
</gene>
<feature type="region of interest" description="Disordered" evidence="6">
    <location>
        <begin position="294"/>
        <end position="370"/>
    </location>
</feature>
<evidence type="ECO:0000256" key="5">
    <source>
        <dbReference type="ARBA" id="ARBA00038359"/>
    </source>
</evidence>
<comment type="subcellular location">
    <subcellularLocation>
        <location evidence="1">Membrane</location>
        <topology evidence="1">Multi-pass membrane protein</topology>
    </subcellularLocation>
</comment>
<comment type="caution">
    <text evidence="9">The sequence shown here is derived from an EMBL/GenBank/DDBJ whole genome shotgun (WGS) entry which is preliminary data.</text>
</comment>
<evidence type="ECO:0000256" key="2">
    <source>
        <dbReference type="ARBA" id="ARBA00022692"/>
    </source>
</evidence>
<feature type="transmembrane region" description="Helical" evidence="7">
    <location>
        <begin position="25"/>
        <end position="46"/>
    </location>
</feature>
<evidence type="ECO:0000256" key="1">
    <source>
        <dbReference type="ARBA" id="ARBA00004141"/>
    </source>
</evidence>
<protein>
    <recommendedName>
        <fullName evidence="8">Rhodopsin domain-containing protein</fullName>
    </recommendedName>
</protein>
<keyword evidence="2 7" id="KW-0812">Transmembrane</keyword>
<feature type="transmembrane region" description="Helical" evidence="7">
    <location>
        <begin position="137"/>
        <end position="164"/>
    </location>
</feature>
<feature type="transmembrane region" description="Helical" evidence="7">
    <location>
        <begin position="219"/>
        <end position="241"/>
    </location>
</feature>
<feature type="compositionally biased region" description="Polar residues" evidence="6">
    <location>
        <begin position="359"/>
        <end position="368"/>
    </location>
</feature>
<dbReference type="Pfam" id="PF20684">
    <property type="entry name" value="Fung_rhodopsin"/>
    <property type="match status" value="1"/>
</dbReference>
<name>A0ABR1R1P7_9PEZI</name>
<dbReference type="Proteomes" id="UP001396898">
    <property type="component" value="Unassembled WGS sequence"/>
</dbReference>
<evidence type="ECO:0000256" key="6">
    <source>
        <dbReference type="SAM" id="MobiDB-lite"/>
    </source>
</evidence>
<evidence type="ECO:0000259" key="8">
    <source>
        <dbReference type="Pfam" id="PF20684"/>
    </source>
</evidence>
<sequence length="402" mass="44907">MPPPSPSAPVSLPDYSNEDWLDPAIISWAVVPCAVAIFIVALRFYTRHYILRKIQIEDWFALGALLLSIGASIGTGRQAYFALGKHLATVRPQRLAHYFRSVWYTALFYHLSLCLVKASILFLYIRMFKGYDTLRRASWIVLALVAVGAGGILAVMMTACIPLRKKWDQTTEHIDGYCHSAGVWWAATGFQALSDVVIFLMPLPTIYSLRLPRRQKLGLVAVFAVGLFVCLISILRIVWIYKATDPDFTYTGASIAEWSCIELNTAIVCASLMMLKPLCQKMHPHRARLILEDDMPEPYEPSPTVGAARARPMRQNNDSGLFSSVDTAPRPESTHNNSDVFLDHRNSPRTHGLPRDSLGSPTSRTFSPTLPAKPFFIESAREQTDKGIPITQLSSALSVRVW</sequence>
<feature type="transmembrane region" description="Helical" evidence="7">
    <location>
        <begin position="184"/>
        <end position="207"/>
    </location>
</feature>
<dbReference type="InterPro" id="IPR049326">
    <property type="entry name" value="Rhodopsin_dom_fungi"/>
</dbReference>
<feature type="transmembrane region" description="Helical" evidence="7">
    <location>
        <begin position="58"/>
        <end position="81"/>
    </location>
</feature>
<evidence type="ECO:0000256" key="3">
    <source>
        <dbReference type="ARBA" id="ARBA00022989"/>
    </source>
</evidence>
<evidence type="ECO:0000313" key="9">
    <source>
        <dbReference type="EMBL" id="KAK7995984.1"/>
    </source>
</evidence>
<dbReference type="PANTHER" id="PTHR33048:SF47">
    <property type="entry name" value="INTEGRAL MEMBRANE PROTEIN-RELATED"/>
    <property type="match status" value="1"/>
</dbReference>
<evidence type="ECO:0000256" key="7">
    <source>
        <dbReference type="SAM" id="Phobius"/>
    </source>
</evidence>
<feature type="domain" description="Rhodopsin" evidence="8">
    <location>
        <begin position="42"/>
        <end position="280"/>
    </location>
</feature>
<evidence type="ECO:0000256" key="4">
    <source>
        <dbReference type="ARBA" id="ARBA00023136"/>
    </source>
</evidence>
<feature type="compositionally biased region" description="Polar residues" evidence="6">
    <location>
        <begin position="314"/>
        <end position="326"/>
    </location>
</feature>
<feature type="transmembrane region" description="Helical" evidence="7">
    <location>
        <begin position="261"/>
        <end position="279"/>
    </location>
</feature>
<keyword evidence="4 7" id="KW-0472">Membrane</keyword>
<dbReference type="EMBL" id="JAQQWI010000022">
    <property type="protein sequence ID" value="KAK7995984.1"/>
    <property type="molecule type" value="Genomic_DNA"/>
</dbReference>
<evidence type="ECO:0000313" key="10">
    <source>
        <dbReference type="Proteomes" id="UP001396898"/>
    </source>
</evidence>
<organism evidence="9 10">
    <name type="scientific">Apiospora marii</name>
    <dbReference type="NCBI Taxonomy" id="335849"/>
    <lineage>
        <taxon>Eukaryota</taxon>
        <taxon>Fungi</taxon>
        <taxon>Dikarya</taxon>
        <taxon>Ascomycota</taxon>
        <taxon>Pezizomycotina</taxon>
        <taxon>Sordariomycetes</taxon>
        <taxon>Xylariomycetidae</taxon>
        <taxon>Amphisphaeriales</taxon>
        <taxon>Apiosporaceae</taxon>
        <taxon>Apiospora</taxon>
    </lineage>
</organism>
<reference evidence="9 10" key="1">
    <citation type="submission" date="2023-01" db="EMBL/GenBank/DDBJ databases">
        <title>Analysis of 21 Apiospora genomes using comparative genomics revels a genus with tremendous synthesis potential of carbohydrate active enzymes and secondary metabolites.</title>
        <authorList>
            <person name="Sorensen T."/>
        </authorList>
    </citation>
    <scope>NUCLEOTIDE SEQUENCE [LARGE SCALE GENOMIC DNA]</scope>
    <source>
        <strain evidence="9 10">CBS 20057</strain>
    </source>
</reference>
<keyword evidence="10" id="KW-1185">Reference proteome</keyword>
<accession>A0ABR1R1P7</accession>
<dbReference type="InterPro" id="IPR052337">
    <property type="entry name" value="SAT4-like"/>
</dbReference>